<dbReference type="Proteomes" id="UP000029384">
    <property type="component" value="Unassembled WGS sequence"/>
</dbReference>
<reference evidence="2 3" key="1">
    <citation type="submission" date="2014-06" db="EMBL/GenBank/DDBJ databases">
        <authorList>
            <person name="Ngugi D.K."/>
            <person name="Blom J."/>
            <person name="Alam I."/>
            <person name="Rashid M."/>
            <person name="Baalawi W."/>
            <person name="Zhang G."/>
            <person name="Hikmawan T."/>
            <person name="Guan Y."/>
            <person name="Antunes A."/>
            <person name="Siam R."/>
            <person name="El-Dorry H."/>
            <person name="Bajic V."/>
            <person name="Stingl U."/>
        </authorList>
    </citation>
    <scope>NUCLEOTIDE SEQUENCE [LARGE SCALE GENOMIC DNA]</scope>
    <source>
        <strain evidence="2">SCGC AAA799-B03</strain>
    </source>
</reference>
<dbReference type="GO" id="GO:0030497">
    <property type="term" value="P:fatty acid elongation"/>
    <property type="evidence" value="ECO:0007669"/>
    <property type="project" value="TreeGrafter"/>
</dbReference>
<dbReference type="PANTHER" id="PTHR42760:SF135">
    <property type="entry name" value="BLL7886 PROTEIN"/>
    <property type="match status" value="1"/>
</dbReference>
<sequence>MDLNLKNKIALVTGSSKGIGQEIAKSLKNEGCIVILNGTDEQLLKKTSKSLGNLKSIVCDVTKSDQCKKMIKTVVAEYGRLDILVCNVGDGKSVLPGNETAKEWNKMFEINLMSATNVIESSKFILSKSKGTIVCISSIAGLNVLGAPTAYSAMKSALNMYVKCSARPLGKKNIRINAIAPGNIFFKGSIWEKKKKENPSLVKKILKDQVSLHRFGKPNEVGDLVAYLASSRSSFITGSVVVIDGGQLK</sequence>
<gene>
    <name evidence="2" type="ORF">AAA799B03_01085</name>
</gene>
<protein>
    <submittedName>
        <fullName evidence="2">3-oxoacyl-acyl-carrier-protein reductase FabG</fullName>
        <ecNumber evidence="2">1.1.1.100</ecNumber>
    </submittedName>
</protein>
<dbReference type="FunFam" id="3.40.50.720:FF:000084">
    <property type="entry name" value="Short-chain dehydrogenase reductase"/>
    <property type="match status" value="1"/>
</dbReference>
<accession>A0A087S6M6</accession>
<evidence type="ECO:0000256" key="1">
    <source>
        <dbReference type="ARBA" id="ARBA00006484"/>
    </source>
</evidence>
<keyword evidence="2" id="KW-0560">Oxidoreductase</keyword>
<dbReference type="EMBL" id="JOTA01000025">
    <property type="protein sequence ID" value="KFM21380.1"/>
    <property type="molecule type" value="Genomic_DNA"/>
</dbReference>
<dbReference type="CDD" id="cd05233">
    <property type="entry name" value="SDR_c"/>
    <property type="match status" value="1"/>
</dbReference>
<dbReference type="Gene3D" id="3.40.50.720">
    <property type="entry name" value="NAD(P)-binding Rossmann-like Domain"/>
    <property type="match status" value="1"/>
</dbReference>
<name>A0A087S6M6_9ARCH</name>
<dbReference type="GO" id="GO:0004316">
    <property type="term" value="F:3-oxoacyl-[acyl-carrier-protein] reductase (NADPH) activity"/>
    <property type="evidence" value="ECO:0007669"/>
    <property type="project" value="UniProtKB-EC"/>
</dbReference>
<dbReference type="PANTHER" id="PTHR42760">
    <property type="entry name" value="SHORT-CHAIN DEHYDROGENASES/REDUCTASES FAMILY MEMBER"/>
    <property type="match status" value="1"/>
</dbReference>
<dbReference type="InterPro" id="IPR036291">
    <property type="entry name" value="NAD(P)-bd_dom_sf"/>
</dbReference>
<proteinExistence type="inferred from homology"/>
<evidence type="ECO:0000313" key="2">
    <source>
        <dbReference type="EMBL" id="KFM21380.1"/>
    </source>
</evidence>
<keyword evidence="3" id="KW-1185">Reference proteome</keyword>
<organism evidence="2 3">
    <name type="scientific">Marine Group I thaumarchaeote SCGC AAA799-B03</name>
    <dbReference type="NCBI Taxonomy" id="1502289"/>
    <lineage>
        <taxon>Archaea</taxon>
        <taxon>Nitrososphaerota</taxon>
        <taxon>Marine Group I</taxon>
    </lineage>
</organism>
<dbReference type="AlphaFoldDB" id="A0A087S6M6"/>
<comment type="similarity">
    <text evidence="1">Belongs to the short-chain dehydrogenases/reductases (SDR) family.</text>
</comment>
<evidence type="ECO:0000313" key="3">
    <source>
        <dbReference type="Proteomes" id="UP000029384"/>
    </source>
</evidence>
<dbReference type="InterPro" id="IPR002347">
    <property type="entry name" value="SDR_fam"/>
</dbReference>
<comment type="caution">
    <text evidence="2">The sequence shown here is derived from an EMBL/GenBank/DDBJ whole genome shotgun (WGS) entry which is preliminary data.</text>
</comment>
<dbReference type="Pfam" id="PF13561">
    <property type="entry name" value="adh_short_C2"/>
    <property type="match status" value="1"/>
</dbReference>
<dbReference type="SUPFAM" id="SSF51735">
    <property type="entry name" value="NAD(P)-binding Rossmann-fold domains"/>
    <property type="match status" value="1"/>
</dbReference>
<dbReference type="PRINTS" id="PR00081">
    <property type="entry name" value="GDHRDH"/>
</dbReference>
<dbReference type="EC" id="1.1.1.100" evidence="2"/>